<dbReference type="AlphaFoldDB" id="A0A5B7F8A3"/>
<accession>A0A5B7F8A3</accession>
<protein>
    <submittedName>
        <fullName evidence="1">Uncharacterized protein</fullName>
    </submittedName>
</protein>
<comment type="caution">
    <text evidence="1">The sequence shown here is derived from an EMBL/GenBank/DDBJ whole genome shotgun (WGS) entry which is preliminary data.</text>
</comment>
<evidence type="ECO:0000313" key="1">
    <source>
        <dbReference type="EMBL" id="MPC41767.1"/>
    </source>
</evidence>
<organism evidence="1 2">
    <name type="scientific">Portunus trituberculatus</name>
    <name type="common">Swimming crab</name>
    <name type="synonym">Neptunus trituberculatus</name>
    <dbReference type="NCBI Taxonomy" id="210409"/>
    <lineage>
        <taxon>Eukaryota</taxon>
        <taxon>Metazoa</taxon>
        <taxon>Ecdysozoa</taxon>
        <taxon>Arthropoda</taxon>
        <taxon>Crustacea</taxon>
        <taxon>Multicrustacea</taxon>
        <taxon>Malacostraca</taxon>
        <taxon>Eumalacostraca</taxon>
        <taxon>Eucarida</taxon>
        <taxon>Decapoda</taxon>
        <taxon>Pleocyemata</taxon>
        <taxon>Brachyura</taxon>
        <taxon>Eubrachyura</taxon>
        <taxon>Portunoidea</taxon>
        <taxon>Portunidae</taxon>
        <taxon>Portuninae</taxon>
        <taxon>Portunus</taxon>
    </lineage>
</organism>
<name>A0A5B7F8A3_PORTR</name>
<keyword evidence="2" id="KW-1185">Reference proteome</keyword>
<evidence type="ECO:0000313" key="2">
    <source>
        <dbReference type="Proteomes" id="UP000324222"/>
    </source>
</evidence>
<dbReference type="EMBL" id="VSRR010005177">
    <property type="protein sequence ID" value="MPC41767.1"/>
    <property type="molecule type" value="Genomic_DNA"/>
</dbReference>
<reference evidence="1 2" key="1">
    <citation type="submission" date="2019-05" db="EMBL/GenBank/DDBJ databases">
        <title>Another draft genome of Portunus trituberculatus and its Hox gene families provides insights of decapod evolution.</title>
        <authorList>
            <person name="Jeong J.-H."/>
            <person name="Song I."/>
            <person name="Kim S."/>
            <person name="Choi T."/>
            <person name="Kim D."/>
            <person name="Ryu S."/>
            <person name="Kim W."/>
        </authorList>
    </citation>
    <scope>NUCLEOTIDE SEQUENCE [LARGE SCALE GENOMIC DNA]</scope>
    <source>
        <tissue evidence="1">Muscle</tissue>
    </source>
</reference>
<gene>
    <name evidence="1" type="ORF">E2C01_035370</name>
</gene>
<sequence length="83" mass="9300">MKGVVSGRVEECVVVGAGVAEGGGRGQEEEEGRKWKVWEDKYALQTSPDPRNLHNLNYKTTFLIHLYHLREAPVPPPPNNPYS</sequence>
<dbReference type="Proteomes" id="UP000324222">
    <property type="component" value="Unassembled WGS sequence"/>
</dbReference>
<proteinExistence type="predicted"/>